<evidence type="ECO:0000256" key="1">
    <source>
        <dbReference type="ARBA" id="ARBA00004651"/>
    </source>
</evidence>
<dbReference type="GO" id="GO:0005886">
    <property type="term" value="C:plasma membrane"/>
    <property type="evidence" value="ECO:0007669"/>
    <property type="project" value="UniProtKB-SubCell"/>
</dbReference>
<evidence type="ECO:0000313" key="8">
    <source>
        <dbReference type="EMBL" id="MBL0766669.1"/>
    </source>
</evidence>
<evidence type="ECO:0000256" key="5">
    <source>
        <dbReference type="ARBA" id="ARBA00023136"/>
    </source>
</evidence>
<comment type="caution">
    <text evidence="8">The sequence shown here is derived from an EMBL/GenBank/DDBJ whole genome shotgun (WGS) entry which is preliminary data.</text>
</comment>
<evidence type="ECO:0000256" key="2">
    <source>
        <dbReference type="ARBA" id="ARBA00022475"/>
    </source>
</evidence>
<feature type="transmembrane region" description="Helical" evidence="6">
    <location>
        <begin position="164"/>
        <end position="190"/>
    </location>
</feature>
<dbReference type="Proteomes" id="UP000642920">
    <property type="component" value="Unassembled WGS sequence"/>
</dbReference>
<protein>
    <submittedName>
        <fullName evidence="8">Gliding motility-associated ABC transporter permease subunit GldF</fullName>
    </submittedName>
</protein>
<evidence type="ECO:0000256" key="3">
    <source>
        <dbReference type="ARBA" id="ARBA00022692"/>
    </source>
</evidence>
<keyword evidence="4 6" id="KW-1133">Transmembrane helix</keyword>
<proteinExistence type="predicted"/>
<keyword evidence="5 6" id="KW-0472">Membrane</keyword>
<evidence type="ECO:0000256" key="6">
    <source>
        <dbReference type="SAM" id="Phobius"/>
    </source>
</evidence>
<feature type="transmembrane region" description="Helical" evidence="6">
    <location>
        <begin position="12"/>
        <end position="37"/>
    </location>
</feature>
<sequence length="244" mass="27504">MWSIYRKEISSFLNSLIAYLVMTVFLVTMGLLVWVFPDTGIFEYGYADLGIFFNMVPFVFMFLIPAITMKSIAEESKSGMLELLFTKPINEIKLVFGKYLAGLTLVLVTLLPTIIYYFSLRYISNPVGNVDTAGIIGAYIGLLFLASSYTAIGVFSSSLSENQIVAFIIALFFSFLLFMGFSSISSLTIFEGMSTSLDQLGMQYHYDALGKGVIDIRDVIYFISVTFIFIYATFWVLKLKKWNS</sequence>
<feature type="transmembrane region" description="Helical" evidence="6">
    <location>
        <begin position="49"/>
        <end position="68"/>
    </location>
</feature>
<evidence type="ECO:0000259" key="7">
    <source>
        <dbReference type="Pfam" id="PF12698"/>
    </source>
</evidence>
<evidence type="ECO:0000256" key="4">
    <source>
        <dbReference type="ARBA" id="ARBA00022989"/>
    </source>
</evidence>
<dbReference type="InterPro" id="IPR019860">
    <property type="entry name" value="Motility-assoc_ABC_perm_GldF"/>
</dbReference>
<feature type="transmembrane region" description="Helical" evidence="6">
    <location>
        <begin position="132"/>
        <end position="152"/>
    </location>
</feature>
<feature type="transmembrane region" description="Helical" evidence="6">
    <location>
        <begin position="99"/>
        <end position="120"/>
    </location>
</feature>
<dbReference type="GO" id="GO:0140359">
    <property type="term" value="F:ABC-type transporter activity"/>
    <property type="evidence" value="ECO:0007669"/>
    <property type="project" value="InterPro"/>
</dbReference>
<dbReference type="PANTHER" id="PTHR30294">
    <property type="entry name" value="MEMBRANE COMPONENT OF ABC TRANSPORTER YHHJ-RELATED"/>
    <property type="match status" value="1"/>
</dbReference>
<feature type="domain" description="ABC-2 type transporter transmembrane" evidence="7">
    <location>
        <begin position="51"/>
        <end position="199"/>
    </location>
</feature>
<keyword evidence="3 6" id="KW-0812">Transmembrane</keyword>
<accession>A0A937DL28</accession>
<dbReference type="RefSeq" id="WP_201923459.1">
    <property type="nucleotide sequence ID" value="NZ_JAERQG010000004.1"/>
</dbReference>
<dbReference type="EMBL" id="JAERQG010000004">
    <property type="protein sequence ID" value="MBL0766669.1"/>
    <property type="molecule type" value="Genomic_DNA"/>
</dbReference>
<dbReference type="NCBIfam" id="TIGR03518">
    <property type="entry name" value="ABC_perm_GldF"/>
    <property type="match status" value="1"/>
</dbReference>
<reference evidence="8" key="1">
    <citation type="submission" date="2021-01" db="EMBL/GenBank/DDBJ databases">
        <title>Marivirga sp. nov., isolated from intertidal surface sediments.</title>
        <authorList>
            <person name="Zhang M."/>
        </authorList>
    </citation>
    <scope>NUCLEOTIDE SEQUENCE</scope>
    <source>
        <strain evidence="8">SM1354</strain>
    </source>
</reference>
<dbReference type="Pfam" id="PF12698">
    <property type="entry name" value="ABC2_membrane_3"/>
    <property type="match status" value="1"/>
</dbReference>
<gene>
    <name evidence="8" type="primary">gldF</name>
    <name evidence="8" type="ORF">JKP34_15485</name>
</gene>
<feature type="transmembrane region" description="Helical" evidence="6">
    <location>
        <begin position="219"/>
        <end position="237"/>
    </location>
</feature>
<keyword evidence="9" id="KW-1185">Reference proteome</keyword>
<dbReference type="PANTHER" id="PTHR30294:SF29">
    <property type="entry name" value="MULTIDRUG ABC TRANSPORTER PERMEASE YBHS-RELATED"/>
    <property type="match status" value="1"/>
</dbReference>
<dbReference type="InterPro" id="IPR013525">
    <property type="entry name" value="ABC2_TM"/>
</dbReference>
<evidence type="ECO:0000313" key="9">
    <source>
        <dbReference type="Proteomes" id="UP000642920"/>
    </source>
</evidence>
<dbReference type="AlphaFoldDB" id="A0A937DL28"/>
<comment type="subcellular location">
    <subcellularLocation>
        <location evidence="1">Cell membrane</location>
        <topology evidence="1">Multi-pass membrane protein</topology>
    </subcellularLocation>
</comment>
<keyword evidence="2" id="KW-1003">Cell membrane</keyword>
<name>A0A937DL28_9BACT</name>
<organism evidence="8 9">
    <name type="scientific">Marivirga atlantica</name>
    <dbReference type="NCBI Taxonomy" id="1548457"/>
    <lineage>
        <taxon>Bacteria</taxon>
        <taxon>Pseudomonadati</taxon>
        <taxon>Bacteroidota</taxon>
        <taxon>Cytophagia</taxon>
        <taxon>Cytophagales</taxon>
        <taxon>Marivirgaceae</taxon>
        <taxon>Marivirga</taxon>
    </lineage>
</organism>
<dbReference type="InterPro" id="IPR051449">
    <property type="entry name" value="ABC-2_transporter_component"/>
</dbReference>